<keyword evidence="4" id="KW-0342">GTP-binding</keyword>
<reference evidence="6 7" key="2">
    <citation type="submission" date="2018-11" db="EMBL/GenBank/DDBJ databases">
        <authorList>
            <consortium name="Pathogen Informatics"/>
        </authorList>
    </citation>
    <scope>NUCLEOTIDE SEQUENCE [LARGE SCALE GENOMIC DNA]</scope>
</reference>
<dbReference type="AlphaFoldDB" id="A0A0R3XC63"/>
<comment type="similarity">
    <text evidence="1">Belongs to the tubulin family.</text>
</comment>
<evidence type="ECO:0000256" key="4">
    <source>
        <dbReference type="ARBA" id="ARBA00023134"/>
    </source>
</evidence>
<protein>
    <submittedName>
        <fullName evidence="8">Tubulin domain-containing protein</fullName>
    </submittedName>
</protein>
<dbReference type="Pfam" id="PF00091">
    <property type="entry name" value="Tubulin"/>
    <property type="match status" value="1"/>
</dbReference>
<dbReference type="EMBL" id="UYWX01023014">
    <property type="protein sequence ID" value="VDM36103.1"/>
    <property type="molecule type" value="Genomic_DNA"/>
</dbReference>
<keyword evidence="3" id="KW-0547">Nucleotide-binding</keyword>
<gene>
    <name evidence="6" type="ORF">TTAC_LOCUS11123</name>
</gene>
<name>A0A0R3XC63_HYDTA</name>
<evidence type="ECO:0000313" key="8">
    <source>
        <dbReference type="WBParaSite" id="TTAC_0001114001-mRNA-1"/>
    </source>
</evidence>
<proteinExistence type="inferred from homology"/>
<evidence type="ECO:0000256" key="2">
    <source>
        <dbReference type="ARBA" id="ARBA00022701"/>
    </source>
</evidence>
<dbReference type="WBParaSite" id="TTAC_0001114001-mRNA-1">
    <property type="protein sequence ID" value="TTAC_0001114001-mRNA-1"/>
    <property type="gene ID" value="TTAC_0001114001"/>
</dbReference>
<dbReference type="STRING" id="6205.A0A0R3XC63"/>
<dbReference type="GO" id="GO:0007017">
    <property type="term" value="P:microtubule-based process"/>
    <property type="evidence" value="ECO:0007669"/>
    <property type="project" value="InterPro"/>
</dbReference>
<dbReference type="GO" id="GO:0005525">
    <property type="term" value="F:GTP binding"/>
    <property type="evidence" value="ECO:0007669"/>
    <property type="project" value="UniProtKB-KW"/>
</dbReference>
<dbReference type="PANTHER" id="PTHR11588">
    <property type="entry name" value="TUBULIN"/>
    <property type="match status" value="1"/>
</dbReference>
<dbReference type="SUPFAM" id="SSF52490">
    <property type="entry name" value="Tubulin nucleotide-binding domain-like"/>
    <property type="match status" value="1"/>
</dbReference>
<evidence type="ECO:0000259" key="5">
    <source>
        <dbReference type="Pfam" id="PF00091"/>
    </source>
</evidence>
<evidence type="ECO:0000313" key="7">
    <source>
        <dbReference type="Proteomes" id="UP000274429"/>
    </source>
</evidence>
<evidence type="ECO:0000256" key="3">
    <source>
        <dbReference type="ARBA" id="ARBA00022741"/>
    </source>
</evidence>
<organism evidence="8">
    <name type="scientific">Hydatigena taeniaeformis</name>
    <name type="common">Feline tapeworm</name>
    <name type="synonym">Taenia taeniaeformis</name>
    <dbReference type="NCBI Taxonomy" id="6205"/>
    <lineage>
        <taxon>Eukaryota</taxon>
        <taxon>Metazoa</taxon>
        <taxon>Spiralia</taxon>
        <taxon>Lophotrochozoa</taxon>
        <taxon>Platyhelminthes</taxon>
        <taxon>Cestoda</taxon>
        <taxon>Eucestoda</taxon>
        <taxon>Cyclophyllidea</taxon>
        <taxon>Taeniidae</taxon>
        <taxon>Hydatigera</taxon>
    </lineage>
</organism>
<accession>A0A0R3XC63</accession>
<reference evidence="8" key="1">
    <citation type="submission" date="2017-02" db="UniProtKB">
        <authorList>
            <consortium name="WormBaseParasite"/>
        </authorList>
    </citation>
    <scope>IDENTIFICATION</scope>
</reference>
<dbReference type="Gene3D" id="3.40.50.1440">
    <property type="entry name" value="Tubulin/FtsZ, GTPase domain"/>
    <property type="match status" value="1"/>
</dbReference>
<feature type="domain" description="Tubulin/FtsZ GTPase" evidence="5">
    <location>
        <begin position="5"/>
        <end position="81"/>
    </location>
</feature>
<dbReference type="InterPro" id="IPR036525">
    <property type="entry name" value="Tubulin/FtsZ_GTPase_sf"/>
</dbReference>
<dbReference type="InterPro" id="IPR000217">
    <property type="entry name" value="Tubulin"/>
</dbReference>
<keyword evidence="2" id="KW-0493">Microtubule</keyword>
<evidence type="ECO:0000313" key="6">
    <source>
        <dbReference type="EMBL" id="VDM36103.1"/>
    </source>
</evidence>
<dbReference type="GO" id="GO:0005874">
    <property type="term" value="C:microtubule"/>
    <property type="evidence" value="ECO:0007669"/>
    <property type="project" value="UniProtKB-KW"/>
</dbReference>
<dbReference type="Proteomes" id="UP000274429">
    <property type="component" value="Unassembled WGS sequence"/>
</dbReference>
<dbReference type="OrthoDB" id="1662883at2759"/>
<dbReference type="PRINTS" id="PR01161">
    <property type="entry name" value="TUBULIN"/>
</dbReference>
<sequence>MHGLLTIHLGQCGVQIGNAVWELLACEHGIGADGRLYCTPYDALGCERTAQSDDIGVFFSESRQSYYPRAIMVDLEPTVIGMLMSRST</sequence>
<evidence type="ECO:0000256" key="1">
    <source>
        <dbReference type="ARBA" id="ARBA00009636"/>
    </source>
</evidence>
<keyword evidence="7" id="KW-1185">Reference proteome</keyword>
<dbReference type="InterPro" id="IPR003008">
    <property type="entry name" value="Tubulin_FtsZ_GTPase"/>
</dbReference>